<protein>
    <submittedName>
        <fullName evidence="1">Uncharacterized protein</fullName>
    </submittedName>
</protein>
<organism evidence="1 2">
    <name type="scientific">Rhizobium leguminosarum</name>
    <dbReference type="NCBI Taxonomy" id="384"/>
    <lineage>
        <taxon>Bacteria</taxon>
        <taxon>Pseudomonadati</taxon>
        <taxon>Pseudomonadota</taxon>
        <taxon>Alphaproteobacteria</taxon>
        <taxon>Hyphomicrobiales</taxon>
        <taxon>Rhizobiaceae</taxon>
        <taxon>Rhizobium/Agrobacterium group</taxon>
        <taxon>Rhizobium</taxon>
    </lineage>
</organism>
<gene>
    <name evidence="1" type="ORF">CUJ84_Chr005079</name>
</gene>
<dbReference type="Proteomes" id="UP000238523">
    <property type="component" value="Chromosome"/>
</dbReference>
<proteinExistence type="predicted"/>
<reference evidence="1 2" key="1">
    <citation type="submission" date="2017-11" db="EMBL/GenBank/DDBJ databases">
        <title>Complete genome of Rhizobium leguminosarum Norway, an ineffective micro-symbiont.</title>
        <authorList>
            <person name="Hoffrichter A."/>
            <person name="Liang J."/>
            <person name="Brachmann A."/>
            <person name="Marin M."/>
        </authorList>
    </citation>
    <scope>NUCLEOTIDE SEQUENCE [LARGE SCALE GENOMIC DNA]</scope>
    <source>
        <strain evidence="1 2">Norway</strain>
    </source>
</reference>
<name>A0A2K9ZAW3_RHILE</name>
<evidence type="ECO:0000313" key="1">
    <source>
        <dbReference type="EMBL" id="AUW45368.1"/>
    </source>
</evidence>
<dbReference type="EMBL" id="CP025012">
    <property type="protein sequence ID" value="AUW45368.1"/>
    <property type="molecule type" value="Genomic_DNA"/>
</dbReference>
<sequence length="42" mass="4511">MTLLVTLKAALSLNHAPLIRPYDAGKISGCHKRLYTFLIGGG</sequence>
<dbReference type="AlphaFoldDB" id="A0A2K9ZAW3"/>
<evidence type="ECO:0000313" key="2">
    <source>
        <dbReference type="Proteomes" id="UP000238523"/>
    </source>
</evidence>
<accession>A0A2K9ZAW3</accession>